<keyword evidence="12" id="KW-0762">Sugar transport</keyword>
<evidence type="ECO:0000256" key="4">
    <source>
        <dbReference type="ARBA" id="ARBA00022449"/>
    </source>
</evidence>
<evidence type="ECO:0000313" key="13">
    <source>
        <dbReference type="Proteomes" id="UP000289340"/>
    </source>
</evidence>
<dbReference type="SUPFAM" id="SSF56672">
    <property type="entry name" value="DNA/RNA polymerases"/>
    <property type="match status" value="1"/>
</dbReference>
<gene>
    <name evidence="12" type="ORF">D0Y65_029927</name>
</gene>
<dbReference type="PANTHER" id="PTHR10778:SF13">
    <property type="entry name" value="ADENOSINE 3'-PHOSPHO 5'-PHOSPHOSULFATE TRANSPORTER 1"/>
    <property type="match status" value="1"/>
</dbReference>
<comment type="similarity">
    <text evidence="2">Belongs to the nucleotide-sugar transporter family. UDP-galactose:UMP antiporter (TC 2.A.7.11) subfamily.</text>
</comment>
<dbReference type="SUPFAM" id="SSF103481">
    <property type="entry name" value="Multidrug resistance efflux transporter EmrE"/>
    <property type="match status" value="1"/>
</dbReference>
<evidence type="ECO:0000259" key="10">
    <source>
        <dbReference type="Pfam" id="PF00078"/>
    </source>
</evidence>
<feature type="transmembrane region" description="Helical" evidence="9">
    <location>
        <begin position="962"/>
        <end position="980"/>
    </location>
</feature>
<dbReference type="Pfam" id="PF08449">
    <property type="entry name" value="UAA"/>
    <property type="match status" value="1"/>
</dbReference>
<comment type="subcellular location">
    <subcellularLocation>
        <location evidence="1">Membrane</location>
        <topology evidence="1">Multi-pass membrane protein</topology>
    </subcellularLocation>
</comment>
<feature type="domain" description="Reverse transcriptase zinc-binding" evidence="11">
    <location>
        <begin position="714"/>
        <end position="782"/>
    </location>
</feature>
<dbReference type="InterPro" id="IPR043502">
    <property type="entry name" value="DNA/RNA_pol_sf"/>
</dbReference>
<accession>A0A445I1N3</accession>
<dbReference type="InterPro" id="IPR000477">
    <property type="entry name" value="RT_dom"/>
</dbReference>
<comment type="caution">
    <text evidence="12">The sequence shown here is derived from an EMBL/GenBank/DDBJ whole genome shotgun (WGS) entry which is preliminary data.</text>
</comment>
<feature type="transmembrane region" description="Helical" evidence="9">
    <location>
        <begin position="872"/>
        <end position="894"/>
    </location>
</feature>
<proteinExistence type="inferred from homology"/>
<evidence type="ECO:0000256" key="8">
    <source>
        <dbReference type="SAM" id="Coils"/>
    </source>
</evidence>
<keyword evidence="7 9" id="KW-0472">Membrane</keyword>
<keyword evidence="3" id="KW-0813">Transport</keyword>
<feature type="transmembrane region" description="Helical" evidence="9">
    <location>
        <begin position="906"/>
        <end position="924"/>
    </location>
</feature>
<evidence type="ECO:0000256" key="3">
    <source>
        <dbReference type="ARBA" id="ARBA00022448"/>
    </source>
</evidence>
<dbReference type="GO" id="GO:0015297">
    <property type="term" value="F:antiporter activity"/>
    <property type="evidence" value="ECO:0007669"/>
    <property type="project" value="UniProtKB-KW"/>
</dbReference>
<evidence type="ECO:0000256" key="9">
    <source>
        <dbReference type="SAM" id="Phobius"/>
    </source>
</evidence>
<dbReference type="Proteomes" id="UP000289340">
    <property type="component" value="Chromosome 11"/>
</dbReference>
<dbReference type="GO" id="GO:0046964">
    <property type="term" value="F:3'-phosphoadenosine 5'-phosphosulfate transmembrane transporter activity"/>
    <property type="evidence" value="ECO:0007669"/>
    <property type="project" value="TreeGrafter"/>
</dbReference>
<feature type="transmembrane region" description="Helical" evidence="9">
    <location>
        <begin position="804"/>
        <end position="823"/>
    </location>
</feature>
<evidence type="ECO:0000256" key="1">
    <source>
        <dbReference type="ARBA" id="ARBA00004141"/>
    </source>
</evidence>
<evidence type="ECO:0000256" key="6">
    <source>
        <dbReference type="ARBA" id="ARBA00022989"/>
    </source>
</evidence>
<dbReference type="AlphaFoldDB" id="A0A445I1N3"/>
<sequence>MGIASRWKERRELWESLKQLKNMNPDGIWCLMGDFNSIRNTSEREKSFRDAVSNCWSQTSTTGWGGFVLKEKIKQLKQKLKLWHKEQSGGTFKKVQELEEEINKLEIESAERQLSHEECMKRKMLQQDLWLAAQSHESIMRQKARLKWVKEGDYNFRYFHLMRNSNRRSNAVNGVHIEGVWVDEPAIVKAEIFRFFQQRYQEPELIRPKLNGVSFKSIGQQQNQMLVGCFSEEEIKRAVWECGSEKSPGPDGLNFKFIKQFWHILKLDIIRFLYEFHANGIFPKGGNASFIALLPKVPDPQNLYEFRPISLIGCVYKIVAKLLANRLKRIMPDIIDERQSAFVAGRQLLHSAIIANEVVEEAKRRKKSCLVFKADFERAYDSVSWDFLIYMMPEALAGLMREAINRNIYTAFAVGKNSSPVSFLQYADDTIFFGEATIQNIKAIKAILRGFEIASSLKINFAKSSLMVFGKSDQWTKEAAKYLNCISLAFHLFGYPYWGKPKALLPNKVPEKLITIQRKFLWGRGLDQRKIAWVKWESICLPKEKGGLGIKDVRNFNKALLGKWKWDMIHQEKELWVRILESKYGGWRSLAEGKRGTNESLWWQDLMVVTQDQQLNNMMQSGLSWNVGSGDKIKFWEDCWTGEGVALMQKFPRLYQISRQQHNLIQQVGNFSDTSWKWKLSWRRQLFDNEADSAYEFMRLISQLGHLEGEDQDGALQDLWKLKIPAKASIFAWRLIKDRLPTKSNLHRRQVVLEDSLCSFCRIREEDASHIFLECIKIRPLWWESQTWVWGTAIMQKRYRETDYLLAFVVTLGCSVFILYPAGTDISPYGRGRENTVWGVLLMLGYLGCDGFTSTFQDKMFKGYNMEIHNQIFYTTLSSCILSLTGLIIQGHLLPAVEFVYIHKDCFFDIALLSTVATASQFFISYTIRTFGALTFATIMTTRQLVSILLSCVWFAHPLSWQQWIGAVIVFGAIYAKSFLRKAPEKTTSVEHVQNGNGNSNNLKENP</sequence>
<reference evidence="12 13" key="1">
    <citation type="submission" date="2018-09" db="EMBL/GenBank/DDBJ databases">
        <title>A high-quality reference genome of wild soybean provides a powerful tool to mine soybean genomes.</title>
        <authorList>
            <person name="Xie M."/>
            <person name="Chung C.Y.L."/>
            <person name="Li M.-W."/>
            <person name="Wong F.-L."/>
            <person name="Chan T.-F."/>
            <person name="Lam H.-M."/>
        </authorList>
    </citation>
    <scope>NUCLEOTIDE SEQUENCE [LARGE SCALE GENOMIC DNA]</scope>
    <source>
        <strain evidence="13">cv. W05</strain>
        <tissue evidence="12">Hypocotyl of etiolated seedlings</tissue>
    </source>
</reference>
<dbReference type="Pfam" id="PF13966">
    <property type="entry name" value="zf-RVT"/>
    <property type="match status" value="1"/>
</dbReference>
<dbReference type="GO" id="GO:0000139">
    <property type="term" value="C:Golgi membrane"/>
    <property type="evidence" value="ECO:0007669"/>
    <property type="project" value="TreeGrafter"/>
</dbReference>
<name>A0A445I1N3_GLYSO</name>
<dbReference type="GO" id="GO:0005789">
    <property type="term" value="C:endoplasmic reticulum membrane"/>
    <property type="evidence" value="ECO:0007669"/>
    <property type="project" value="TreeGrafter"/>
</dbReference>
<feature type="coiled-coil region" evidence="8">
    <location>
        <begin position="88"/>
        <end position="127"/>
    </location>
</feature>
<evidence type="ECO:0000256" key="7">
    <source>
        <dbReference type="ARBA" id="ARBA00023136"/>
    </source>
</evidence>
<feature type="domain" description="Reverse transcriptase" evidence="10">
    <location>
        <begin position="304"/>
        <end position="391"/>
    </location>
</feature>
<evidence type="ECO:0000313" key="12">
    <source>
        <dbReference type="EMBL" id="RZB79929.1"/>
    </source>
</evidence>
<keyword evidence="6 9" id="KW-1133">Transmembrane helix</keyword>
<keyword evidence="8" id="KW-0175">Coiled coil</keyword>
<keyword evidence="13" id="KW-1185">Reference proteome</keyword>
<dbReference type="PANTHER" id="PTHR10778">
    <property type="entry name" value="SOLUTE CARRIER FAMILY 35 MEMBER B"/>
    <property type="match status" value="1"/>
</dbReference>
<protein>
    <submittedName>
        <fullName evidence="12">UDP-galactose/UDP-glucose transporter 5</fullName>
    </submittedName>
</protein>
<evidence type="ECO:0000259" key="11">
    <source>
        <dbReference type="Pfam" id="PF13966"/>
    </source>
</evidence>
<dbReference type="InterPro" id="IPR026960">
    <property type="entry name" value="RVT-Znf"/>
</dbReference>
<organism evidence="12 13">
    <name type="scientific">Glycine soja</name>
    <name type="common">Wild soybean</name>
    <dbReference type="NCBI Taxonomy" id="3848"/>
    <lineage>
        <taxon>Eukaryota</taxon>
        <taxon>Viridiplantae</taxon>
        <taxon>Streptophyta</taxon>
        <taxon>Embryophyta</taxon>
        <taxon>Tracheophyta</taxon>
        <taxon>Spermatophyta</taxon>
        <taxon>Magnoliopsida</taxon>
        <taxon>eudicotyledons</taxon>
        <taxon>Gunneridae</taxon>
        <taxon>Pentapetalae</taxon>
        <taxon>rosids</taxon>
        <taxon>fabids</taxon>
        <taxon>Fabales</taxon>
        <taxon>Fabaceae</taxon>
        <taxon>Papilionoideae</taxon>
        <taxon>50 kb inversion clade</taxon>
        <taxon>NPAAA clade</taxon>
        <taxon>indigoferoid/millettioid clade</taxon>
        <taxon>Phaseoleae</taxon>
        <taxon>Glycine</taxon>
        <taxon>Glycine subgen. Soja</taxon>
    </lineage>
</organism>
<keyword evidence="5 9" id="KW-0812">Transmembrane</keyword>
<dbReference type="InterPro" id="IPR013657">
    <property type="entry name" value="SCL35B1-4/HUT1"/>
</dbReference>
<dbReference type="CDD" id="cd01650">
    <property type="entry name" value="RT_nLTR_like"/>
    <property type="match status" value="1"/>
</dbReference>
<dbReference type="Pfam" id="PF00078">
    <property type="entry name" value="RVT_1"/>
    <property type="match status" value="1"/>
</dbReference>
<dbReference type="EMBL" id="QZWG01000011">
    <property type="protein sequence ID" value="RZB79929.1"/>
    <property type="molecule type" value="Genomic_DNA"/>
</dbReference>
<feature type="transmembrane region" description="Helical" evidence="9">
    <location>
        <begin position="835"/>
        <end position="852"/>
    </location>
</feature>
<keyword evidence="4" id="KW-0050">Antiport</keyword>
<dbReference type="InterPro" id="IPR037185">
    <property type="entry name" value="EmrE-like"/>
</dbReference>
<evidence type="ECO:0000256" key="5">
    <source>
        <dbReference type="ARBA" id="ARBA00022692"/>
    </source>
</evidence>
<evidence type="ECO:0000256" key="2">
    <source>
        <dbReference type="ARBA" id="ARBA00008349"/>
    </source>
</evidence>